<dbReference type="EMBL" id="JADNYJ010000064">
    <property type="protein sequence ID" value="KAF8894376.1"/>
    <property type="molecule type" value="Genomic_DNA"/>
</dbReference>
<gene>
    <name evidence="2" type="ORF">CPB84DRAFT_1682718</name>
</gene>
<keyword evidence="3" id="KW-1185">Reference proteome</keyword>
<feature type="compositionally biased region" description="Acidic residues" evidence="1">
    <location>
        <begin position="153"/>
        <end position="190"/>
    </location>
</feature>
<feature type="region of interest" description="Disordered" evidence="1">
    <location>
        <begin position="112"/>
        <end position="190"/>
    </location>
</feature>
<evidence type="ECO:0000313" key="2">
    <source>
        <dbReference type="EMBL" id="KAF8894376.1"/>
    </source>
</evidence>
<dbReference type="Proteomes" id="UP000724874">
    <property type="component" value="Unassembled WGS sequence"/>
</dbReference>
<comment type="caution">
    <text evidence="2">The sequence shown here is derived from an EMBL/GenBank/DDBJ whole genome shotgun (WGS) entry which is preliminary data.</text>
</comment>
<protein>
    <submittedName>
        <fullName evidence="2">Uncharacterized protein</fullName>
    </submittedName>
</protein>
<dbReference type="OrthoDB" id="3267098at2759"/>
<feature type="compositionally biased region" description="Acidic residues" evidence="1">
    <location>
        <begin position="124"/>
        <end position="136"/>
    </location>
</feature>
<evidence type="ECO:0000256" key="1">
    <source>
        <dbReference type="SAM" id="MobiDB-lite"/>
    </source>
</evidence>
<reference evidence="2" key="1">
    <citation type="submission" date="2020-11" db="EMBL/GenBank/DDBJ databases">
        <authorList>
            <consortium name="DOE Joint Genome Institute"/>
            <person name="Ahrendt S."/>
            <person name="Riley R."/>
            <person name="Andreopoulos W."/>
            <person name="LaButti K."/>
            <person name="Pangilinan J."/>
            <person name="Ruiz-duenas F.J."/>
            <person name="Barrasa J.M."/>
            <person name="Sanchez-Garcia M."/>
            <person name="Camarero S."/>
            <person name="Miyauchi S."/>
            <person name="Serrano A."/>
            <person name="Linde D."/>
            <person name="Babiker R."/>
            <person name="Drula E."/>
            <person name="Ayuso-Fernandez I."/>
            <person name="Pacheco R."/>
            <person name="Padilla G."/>
            <person name="Ferreira P."/>
            <person name="Barriuso J."/>
            <person name="Kellner H."/>
            <person name="Castanera R."/>
            <person name="Alfaro M."/>
            <person name="Ramirez L."/>
            <person name="Pisabarro A.G."/>
            <person name="Kuo A."/>
            <person name="Tritt A."/>
            <person name="Lipzen A."/>
            <person name="He G."/>
            <person name="Yan M."/>
            <person name="Ng V."/>
            <person name="Cullen D."/>
            <person name="Martin F."/>
            <person name="Rosso M.-N."/>
            <person name="Henrissat B."/>
            <person name="Hibbett D."/>
            <person name="Martinez A.T."/>
            <person name="Grigoriev I.V."/>
        </authorList>
    </citation>
    <scope>NUCLEOTIDE SEQUENCE</scope>
    <source>
        <strain evidence="2">AH 44721</strain>
    </source>
</reference>
<dbReference type="AlphaFoldDB" id="A0A9P5NMT3"/>
<sequence length="190" mass="21297">MDFFWVQWLGKEYNYTPNCQKGLLPKIGFVESTDDYAFSFVNQAHVVCGCHLIPAFHEGCTTNLLPVPQSVARCLNPKEEDDWVNFYVNIFVDCDMIMCYVGSGVGHLNNGPQHDIGPINQNLDGEEPELEDEDGDPVNNSTNPEVHHIPMEEGFDEEEPGSIPSESEDESSVDGNDPDVESEDSYDDNY</sequence>
<organism evidence="2 3">
    <name type="scientific">Gymnopilus junonius</name>
    <name type="common">Spectacular rustgill mushroom</name>
    <name type="synonym">Gymnopilus spectabilis subsp. junonius</name>
    <dbReference type="NCBI Taxonomy" id="109634"/>
    <lineage>
        <taxon>Eukaryota</taxon>
        <taxon>Fungi</taxon>
        <taxon>Dikarya</taxon>
        <taxon>Basidiomycota</taxon>
        <taxon>Agaricomycotina</taxon>
        <taxon>Agaricomycetes</taxon>
        <taxon>Agaricomycetidae</taxon>
        <taxon>Agaricales</taxon>
        <taxon>Agaricineae</taxon>
        <taxon>Hymenogastraceae</taxon>
        <taxon>Gymnopilus</taxon>
    </lineage>
</organism>
<proteinExistence type="predicted"/>
<accession>A0A9P5NMT3</accession>
<evidence type="ECO:0000313" key="3">
    <source>
        <dbReference type="Proteomes" id="UP000724874"/>
    </source>
</evidence>
<name>A0A9P5NMT3_GYMJU</name>